<evidence type="ECO:0000313" key="4">
    <source>
        <dbReference type="Proteomes" id="UP000076881"/>
    </source>
</evidence>
<dbReference type="PANTHER" id="PTHR47381:SF3">
    <property type="entry name" value="ALPHA_BETA-HYDROLASES SUPERFAMILY PROTEIN"/>
    <property type="match status" value="1"/>
</dbReference>
<feature type="compositionally biased region" description="Polar residues" evidence="1">
    <location>
        <begin position="1"/>
        <end position="10"/>
    </location>
</feature>
<reference evidence="3 4" key="1">
    <citation type="journal article" date="2016" name="Genome Biol. Evol.">
        <title>Divergent and convergent evolution of fungal pathogenicity.</title>
        <authorList>
            <person name="Shang Y."/>
            <person name="Xiao G."/>
            <person name="Zheng P."/>
            <person name="Cen K."/>
            <person name="Zhan S."/>
            <person name="Wang C."/>
        </authorList>
    </citation>
    <scope>NUCLEOTIDE SEQUENCE [LARGE SCALE GENOMIC DNA]</scope>
    <source>
        <strain evidence="3 4">RCEF 1005</strain>
    </source>
</reference>
<dbReference type="InterPro" id="IPR029058">
    <property type="entry name" value="AB_hydrolase_fold"/>
</dbReference>
<organism evidence="3 4">
    <name type="scientific">Akanthomyces lecanii RCEF 1005</name>
    <dbReference type="NCBI Taxonomy" id="1081108"/>
    <lineage>
        <taxon>Eukaryota</taxon>
        <taxon>Fungi</taxon>
        <taxon>Dikarya</taxon>
        <taxon>Ascomycota</taxon>
        <taxon>Pezizomycotina</taxon>
        <taxon>Sordariomycetes</taxon>
        <taxon>Hypocreomycetidae</taxon>
        <taxon>Hypocreales</taxon>
        <taxon>Cordycipitaceae</taxon>
        <taxon>Akanthomyces</taxon>
        <taxon>Cordyceps confragosa</taxon>
    </lineage>
</organism>
<proteinExistence type="predicted"/>
<dbReference type="Proteomes" id="UP000076881">
    <property type="component" value="Unassembled WGS sequence"/>
</dbReference>
<sequence>MSDTLVSPASTPDGLEPRFSLPLETPRSSKKSLVIGGVQIFVYGLEELQEQSGEVTVLYLAHNRTRTYLVTEAIAHEILHRHRSNSRERQRPMIAVTMNMRNHGDREICPQANLTWTGGNENHGMDLLSTISGATHDFKLVLDYLPCYLSQFTKLHNIMMGVSLGGHTAWRLPALLAPGRLSGIIIVVGCPSLTSLLLERLDFDASSVGLEASQLHEASYDLLEAHMTAEQRRRWPRSLANLVRQADLDIEYKFPMDVPMILCNGKYDRLVPAVHTASWLERRQRRQCGGDAAADTELFVQDNTGHSCTKEMVAKVADWIGQRW</sequence>
<feature type="domain" description="AB hydrolase-1" evidence="2">
    <location>
        <begin position="98"/>
        <end position="318"/>
    </location>
</feature>
<protein>
    <recommendedName>
        <fullName evidence="2">AB hydrolase-1 domain-containing protein</fullName>
    </recommendedName>
</protein>
<keyword evidence="4" id="KW-1185">Reference proteome</keyword>
<dbReference type="OrthoDB" id="2152248at2759"/>
<dbReference type="Gene3D" id="3.40.50.1820">
    <property type="entry name" value="alpha/beta hydrolase"/>
    <property type="match status" value="1"/>
</dbReference>
<dbReference type="AlphaFoldDB" id="A0A162JXU3"/>
<feature type="region of interest" description="Disordered" evidence="1">
    <location>
        <begin position="1"/>
        <end position="26"/>
    </location>
</feature>
<evidence type="ECO:0000259" key="2">
    <source>
        <dbReference type="Pfam" id="PF12697"/>
    </source>
</evidence>
<dbReference type="EMBL" id="AZHF01000005">
    <property type="protein sequence ID" value="OAA75122.1"/>
    <property type="molecule type" value="Genomic_DNA"/>
</dbReference>
<evidence type="ECO:0000313" key="3">
    <source>
        <dbReference type="EMBL" id="OAA75122.1"/>
    </source>
</evidence>
<dbReference type="InterPro" id="IPR000073">
    <property type="entry name" value="AB_hydrolase_1"/>
</dbReference>
<comment type="caution">
    <text evidence="3">The sequence shown here is derived from an EMBL/GenBank/DDBJ whole genome shotgun (WGS) entry which is preliminary data.</text>
</comment>
<evidence type="ECO:0000256" key="1">
    <source>
        <dbReference type="SAM" id="MobiDB-lite"/>
    </source>
</evidence>
<dbReference type="SUPFAM" id="SSF53474">
    <property type="entry name" value="alpha/beta-Hydrolases"/>
    <property type="match status" value="1"/>
</dbReference>
<accession>A0A162JXU3</accession>
<dbReference type="PANTHER" id="PTHR47381">
    <property type="entry name" value="ALPHA/BETA-HYDROLASES SUPERFAMILY PROTEIN"/>
    <property type="match status" value="1"/>
</dbReference>
<gene>
    <name evidence="3" type="ORF">LEL_07110</name>
</gene>
<dbReference type="Pfam" id="PF12697">
    <property type="entry name" value="Abhydrolase_6"/>
    <property type="match status" value="1"/>
</dbReference>
<dbReference type="STRING" id="1081108.A0A162JXU3"/>
<name>A0A162JXU3_CORDF</name>